<gene>
    <name evidence="2" type="ORF">KSP40_PGU010076</name>
</gene>
<reference evidence="2 3" key="1">
    <citation type="journal article" date="2022" name="Nat. Plants">
        <title>Genomes of leafy and leafless Platanthera orchids illuminate the evolution of mycoheterotrophy.</title>
        <authorList>
            <person name="Li M.H."/>
            <person name="Liu K.W."/>
            <person name="Li Z."/>
            <person name="Lu H.C."/>
            <person name="Ye Q.L."/>
            <person name="Zhang D."/>
            <person name="Wang J.Y."/>
            <person name="Li Y.F."/>
            <person name="Zhong Z.M."/>
            <person name="Liu X."/>
            <person name="Yu X."/>
            <person name="Liu D.K."/>
            <person name="Tu X.D."/>
            <person name="Liu B."/>
            <person name="Hao Y."/>
            <person name="Liao X.Y."/>
            <person name="Jiang Y.T."/>
            <person name="Sun W.H."/>
            <person name="Chen J."/>
            <person name="Chen Y.Q."/>
            <person name="Ai Y."/>
            <person name="Zhai J.W."/>
            <person name="Wu S.S."/>
            <person name="Zhou Z."/>
            <person name="Hsiao Y.Y."/>
            <person name="Wu W.L."/>
            <person name="Chen Y.Y."/>
            <person name="Lin Y.F."/>
            <person name="Hsu J.L."/>
            <person name="Li C.Y."/>
            <person name="Wang Z.W."/>
            <person name="Zhao X."/>
            <person name="Zhong W.Y."/>
            <person name="Ma X.K."/>
            <person name="Ma L."/>
            <person name="Huang J."/>
            <person name="Chen G.Z."/>
            <person name="Huang M.Z."/>
            <person name="Huang L."/>
            <person name="Peng D.H."/>
            <person name="Luo Y.B."/>
            <person name="Zou S.Q."/>
            <person name="Chen S.P."/>
            <person name="Lan S."/>
            <person name="Tsai W.C."/>
            <person name="Van de Peer Y."/>
            <person name="Liu Z.J."/>
        </authorList>
    </citation>
    <scope>NUCLEOTIDE SEQUENCE [LARGE SCALE GENOMIC DNA]</scope>
    <source>
        <strain evidence="2">Lor288</strain>
    </source>
</reference>
<dbReference type="SUPFAM" id="SSF52777">
    <property type="entry name" value="CoA-dependent acyltransferases"/>
    <property type="match status" value="1"/>
</dbReference>
<organism evidence="2 3">
    <name type="scientific">Platanthera guangdongensis</name>
    <dbReference type="NCBI Taxonomy" id="2320717"/>
    <lineage>
        <taxon>Eukaryota</taxon>
        <taxon>Viridiplantae</taxon>
        <taxon>Streptophyta</taxon>
        <taxon>Embryophyta</taxon>
        <taxon>Tracheophyta</taxon>
        <taxon>Spermatophyta</taxon>
        <taxon>Magnoliopsida</taxon>
        <taxon>Liliopsida</taxon>
        <taxon>Asparagales</taxon>
        <taxon>Orchidaceae</taxon>
        <taxon>Orchidoideae</taxon>
        <taxon>Orchideae</taxon>
        <taxon>Orchidinae</taxon>
        <taxon>Platanthera</taxon>
    </lineage>
</organism>
<feature type="compositionally biased region" description="Basic and acidic residues" evidence="1">
    <location>
        <begin position="270"/>
        <end position="288"/>
    </location>
</feature>
<feature type="region of interest" description="Disordered" evidence="1">
    <location>
        <begin position="262"/>
        <end position="288"/>
    </location>
</feature>
<dbReference type="PANTHER" id="PTHR34375:SF2">
    <property type="entry name" value="GATA ZINC FINGER PROTEIN"/>
    <property type="match status" value="1"/>
</dbReference>
<dbReference type="PANTHER" id="PTHR34375">
    <property type="entry name" value="GATA ZINC FINGER PROTEIN-RELATED"/>
    <property type="match status" value="1"/>
</dbReference>
<sequence length="509" mass="55437">MDTSSAAGDQLTSRPAGGTELSWCRAVPGGTGITVLALHLSRQISLPFIRSSLRRLQLSSPLLRARLPSAASNPRPSILISPSPSVEIELIPSDLLPQIAVANDSPPISLFHSLVEHEMNRNCWAEPSEDEPAGVLFATIYELPELDRSLLVLRLHTGVCDRTAGVAILKELIDAVAVAGGVDRIALDGGEEEEEGEVLLAIEDLISKEDSWKPFWARGKDLVGYSLNGLRSSCLPFMNTGSNRKSEVARLLMEADETKRLLADSNDADAEPRPLLRSRDCQAEEAPRGEDTLVDSEVCNAKGIKLCAAIAAAGMLATYASKNLQNNQPETYSVVTLVDCRKYLNPPLNDKHVGFYHSAILNTHTLYGVETFWETVKRCHDSYSNAKNNKKHLTDIGELNFLMCKAIENPHLTPASSLRTGLISIFEEVVDYDVILGQVQGLGVEDYIGCASVHGIGASIAVFETIRDRQLDCACVYPSPLHSRKQMLELVADMKRILVEGSATDDVGK</sequence>
<evidence type="ECO:0000256" key="1">
    <source>
        <dbReference type="SAM" id="MobiDB-lite"/>
    </source>
</evidence>
<dbReference type="EMBL" id="JBBWWR010000010">
    <property type="protein sequence ID" value="KAK8961243.1"/>
    <property type="molecule type" value="Genomic_DNA"/>
</dbReference>
<proteinExistence type="predicted"/>
<evidence type="ECO:0000313" key="3">
    <source>
        <dbReference type="Proteomes" id="UP001412067"/>
    </source>
</evidence>
<evidence type="ECO:0000313" key="2">
    <source>
        <dbReference type="EMBL" id="KAK8961243.1"/>
    </source>
</evidence>
<comment type="caution">
    <text evidence="2">The sequence shown here is derived from an EMBL/GenBank/DDBJ whole genome shotgun (WGS) entry which is preliminary data.</text>
</comment>
<evidence type="ECO:0008006" key="4">
    <source>
        <dbReference type="Google" id="ProtNLM"/>
    </source>
</evidence>
<name>A0ABR2MAX3_9ASPA</name>
<accession>A0ABR2MAX3</accession>
<dbReference type="Proteomes" id="UP001412067">
    <property type="component" value="Unassembled WGS sequence"/>
</dbReference>
<protein>
    <recommendedName>
        <fullName evidence="4">Condensation domain-containing protein</fullName>
    </recommendedName>
</protein>
<keyword evidence="3" id="KW-1185">Reference proteome</keyword>